<dbReference type="SUPFAM" id="SSF109854">
    <property type="entry name" value="DinB/YfiT-like putative metalloenzymes"/>
    <property type="match status" value="1"/>
</dbReference>
<organism evidence="3 4">
    <name type="scientific">Micromonospora eburnea</name>
    <dbReference type="NCBI Taxonomy" id="227316"/>
    <lineage>
        <taxon>Bacteria</taxon>
        <taxon>Bacillati</taxon>
        <taxon>Actinomycetota</taxon>
        <taxon>Actinomycetes</taxon>
        <taxon>Micromonosporales</taxon>
        <taxon>Micromonosporaceae</taxon>
        <taxon>Micromonospora</taxon>
    </lineage>
</organism>
<dbReference type="Proteomes" id="UP000199696">
    <property type="component" value="Unassembled WGS sequence"/>
</dbReference>
<keyword evidence="4" id="KW-1185">Reference proteome</keyword>
<protein>
    <submittedName>
        <fullName evidence="3">TIGR03083 family protein</fullName>
    </submittedName>
</protein>
<dbReference type="Pfam" id="PF11716">
    <property type="entry name" value="MDMPI_N"/>
    <property type="match status" value="1"/>
</dbReference>
<dbReference type="Gene3D" id="1.20.120.450">
    <property type="entry name" value="dinb family like domain"/>
    <property type="match status" value="1"/>
</dbReference>
<feature type="domain" description="Mycothiol-dependent maleylpyruvate isomerase metal-binding" evidence="2">
    <location>
        <begin position="26"/>
        <end position="157"/>
    </location>
</feature>
<gene>
    <name evidence="3" type="ORF">GA0070604_5579</name>
</gene>
<dbReference type="RefSeq" id="WP_091125011.1">
    <property type="nucleotide sequence ID" value="NZ_FMHY01000002.1"/>
</dbReference>
<evidence type="ECO:0000313" key="3">
    <source>
        <dbReference type="EMBL" id="SCL66085.1"/>
    </source>
</evidence>
<dbReference type="GO" id="GO:0046872">
    <property type="term" value="F:metal ion binding"/>
    <property type="evidence" value="ECO:0007669"/>
    <property type="project" value="InterPro"/>
</dbReference>
<dbReference type="EMBL" id="FMHY01000002">
    <property type="protein sequence ID" value="SCL66085.1"/>
    <property type="molecule type" value="Genomic_DNA"/>
</dbReference>
<dbReference type="OrthoDB" id="3669840at2"/>
<dbReference type="InterPro" id="IPR024344">
    <property type="entry name" value="MDMPI_metal-binding"/>
</dbReference>
<name>A0A1C6VIH6_9ACTN</name>
<dbReference type="InterPro" id="IPR003033">
    <property type="entry name" value="SCP2_sterol-bd_dom"/>
</dbReference>
<dbReference type="InterPro" id="IPR034660">
    <property type="entry name" value="DinB/YfiT-like"/>
</dbReference>
<dbReference type="STRING" id="227316.GA0070604_5579"/>
<reference evidence="4" key="1">
    <citation type="submission" date="2016-06" db="EMBL/GenBank/DDBJ databases">
        <authorList>
            <person name="Varghese N."/>
            <person name="Submissions Spin"/>
        </authorList>
    </citation>
    <scope>NUCLEOTIDE SEQUENCE [LARGE SCALE GENOMIC DNA]</scope>
    <source>
        <strain evidence="4">DSM 44814</strain>
    </source>
</reference>
<dbReference type="SUPFAM" id="SSF55718">
    <property type="entry name" value="SCP-like"/>
    <property type="match status" value="1"/>
</dbReference>
<evidence type="ECO:0000313" key="4">
    <source>
        <dbReference type="Proteomes" id="UP000199696"/>
    </source>
</evidence>
<evidence type="ECO:0000259" key="2">
    <source>
        <dbReference type="Pfam" id="PF11716"/>
    </source>
</evidence>
<feature type="domain" description="SCP2" evidence="1">
    <location>
        <begin position="213"/>
        <end position="266"/>
    </location>
</feature>
<accession>A0A1C6VIH6</accession>
<dbReference type="AlphaFoldDB" id="A0A1C6VIH6"/>
<evidence type="ECO:0000259" key="1">
    <source>
        <dbReference type="Pfam" id="PF02036"/>
    </source>
</evidence>
<dbReference type="InterPro" id="IPR036527">
    <property type="entry name" value="SCP2_sterol-bd_dom_sf"/>
</dbReference>
<sequence length="283" mass="31222">MSATITSDGWSTAPAALAANADRFLALARSVPPDTMVTADWTVTDTLAHLVSLAWYYVRLVDPASEPLPVPGLDERLPLVTVDTVADANDLVLRHLTERDPEPLLDRLREDVDRLLAGCAGRRPDEVVPWLGDARVPLAGLLAHLVNELLVHGHDIARAGRRPWTLPPRDAVLFLELFLAGIIRHGYGRLFDGVDPPRRPRIVVLFTSAHSAPLTLALDHGRVRFAAPDERPDVTIRFDPATLNLMMFGRVSRARAVLTGRVRIGGPRPWLLPSFLRVFRTPS</sequence>
<proteinExistence type="predicted"/>
<dbReference type="Pfam" id="PF02036">
    <property type="entry name" value="SCP2"/>
    <property type="match status" value="1"/>
</dbReference>